<accession>A9JX60</accession>
<sequence length="89" mass="10118">MSNKISMKVQFGTWRYLASLRRGYRAAFAGWQFSLSLCVKDFPGVSILVLPTLNSALYMICMRGLSYHAKELARLFNGTCWVGRCCAHF</sequence>
<reference evidence="2" key="1">
    <citation type="journal article" date="2007" name="Plant Cell">
        <title>Dothideomycete-plant interactions illuminated by genome sequencing and EST analysis of the wheat pathogen Stagonospora nodorum.</title>
        <authorList>
            <person name="Hane J.K."/>
            <person name="Lowe R.G."/>
            <person name="Solomon P.S."/>
            <person name="Tan K.C."/>
            <person name="Schoch C.L."/>
            <person name="Spatafora J.W."/>
            <person name="Crous P.W."/>
            <person name="Kodira C."/>
            <person name="Birren B.W."/>
            <person name="Galagan J.E."/>
            <person name="Torriani S.F."/>
            <person name="McDonald B.A."/>
            <person name="Oliver R.P."/>
        </authorList>
    </citation>
    <scope>NUCLEOTIDE SEQUENCE [LARGE SCALE GENOMIC DNA]</scope>
    <source>
        <strain evidence="2">SN15 / ATCC MYA-4574 / FGSC 10173</strain>
    </source>
</reference>
<dbReference type="RefSeq" id="XP_001796209.1">
    <property type="nucleotide sequence ID" value="XM_001796157.1"/>
</dbReference>
<proteinExistence type="predicted"/>
<evidence type="ECO:0000313" key="1">
    <source>
        <dbReference type="EMBL" id="EDP89917.1"/>
    </source>
</evidence>
<protein>
    <submittedName>
        <fullName evidence="1">Uncharacterized protein</fullName>
    </submittedName>
</protein>
<dbReference type="Proteomes" id="UP000001055">
    <property type="component" value="Unassembled WGS sequence"/>
</dbReference>
<dbReference type="VEuPathDB" id="FungiDB:JI435_200610"/>
<dbReference type="InParanoid" id="A9JX60"/>
<dbReference type="AlphaFoldDB" id="A9JX60"/>
<organism evidence="1 2">
    <name type="scientific">Phaeosphaeria nodorum (strain SN15 / ATCC MYA-4574 / FGSC 10173)</name>
    <name type="common">Glume blotch fungus</name>
    <name type="synonym">Parastagonospora nodorum</name>
    <dbReference type="NCBI Taxonomy" id="321614"/>
    <lineage>
        <taxon>Eukaryota</taxon>
        <taxon>Fungi</taxon>
        <taxon>Dikarya</taxon>
        <taxon>Ascomycota</taxon>
        <taxon>Pezizomycotina</taxon>
        <taxon>Dothideomycetes</taxon>
        <taxon>Pleosporomycetidae</taxon>
        <taxon>Pleosporales</taxon>
        <taxon>Pleosporineae</taxon>
        <taxon>Phaeosphaeriaceae</taxon>
        <taxon>Parastagonospora</taxon>
    </lineage>
</organism>
<evidence type="ECO:0000313" key="2">
    <source>
        <dbReference type="Proteomes" id="UP000001055"/>
    </source>
</evidence>
<dbReference type="KEGG" id="pno:SNOG_20061"/>
<dbReference type="GeneID" id="5973086"/>
<dbReference type="HOGENOM" id="CLU_2455491_0_0_1"/>
<gene>
    <name evidence="1" type="ORF">SNOG_20061</name>
</gene>
<dbReference type="EMBL" id="CH445332">
    <property type="protein sequence ID" value="EDP89917.1"/>
    <property type="molecule type" value="Genomic_DNA"/>
</dbReference>
<name>A9JX60_PHANO</name>